<keyword evidence="2 5" id="KW-0689">Ribosomal protein</keyword>
<dbReference type="HAMAP" id="MF_00291_B">
    <property type="entry name" value="Ribosomal_uS2_B"/>
    <property type="match status" value="1"/>
</dbReference>
<dbReference type="RefSeq" id="WP_013087831.1">
    <property type="nucleotide sequence ID" value="NC_014109.1"/>
</dbReference>
<dbReference type="PANTHER" id="PTHR12534:SF0">
    <property type="entry name" value="SMALL RIBOSOMAL SUBUNIT PROTEIN US2M"/>
    <property type="match status" value="1"/>
</dbReference>
<dbReference type="EMBL" id="CP001085">
    <property type="protein sequence ID" value="ADD79851.1"/>
    <property type="molecule type" value="Genomic_DNA"/>
</dbReference>
<comment type="similarity">
    <text evidence="1 5">Belongs to the universal ribosomal protein uS2 family.</text>
</comment>
<evidence type="ECO:0000313" key="6">
    <source>
        <dbReference type="EMBL" id="ADD79851.1"/>
    </source>
</evidence>
<keyword evidence="7" id="KW-1185">Reference proteome</keyword>
<dbReference type="OrthoDB" id="9808036at2"/>
<evidence type="ECO:0000256" key="5">
    <source>
        <dbReference type="HAMAP-Rule" id="MF_00291"/>
    </source>
</evidence>
<accession>D4G8E9</accession>
<organism evidence="6 7">
    <name type="scientific">Riesia pediculicola (strain USDA)</name>
    <dbReference type="NCBI Taxonomy" id="515618"/>
    <lineage>
        <taxon>Bacteria</taxon>
        <taxon>Pseudomonadati</taxon>
        <taxon>Pseudomonadota</taxon>
        <taxon>Gammaproteobacteria</taxon>
        <taxon>Enterobacterales</taxon>
        <taxon>Enterobacteriaceae</taxon>
        <taxon>Candidatus Riesia</taxon>
    </lineage>
</organism>
<dbReference type="eggNOG" id="COG0052">
    <property type="taxonomic scope" value="Bacteria"/>
</dbReference>
<dbReference type="InterPro" id="IPR001865">
    <property type="entry name" value="Ribosomal_uS2"/>
</dbReference>
<dbReference type="Pfam" id="PF00318">
    <property type="entry name" value="Ribosomal_S2"/>
    <property type="match status" value="1"/>
</dbReference>
<evidence type="ECO:0000256" key="3">
    <source>
        <dbReference type="ARBA" id="ARBA00023274"/>
    </source>
</evidence>
<dbReference type="GO" id="GO:0006412">
    <property type="term" value="P:translation"/>
    <property type="evidence" value="ECO:0007669"/>
    <property type="project" value="UniProtKB-UniRule"/>
</dbReference>
<sequence length="243" mass="28223">MHFSISEMIECGVHFGHQRRYWNPKMKDYIFGVQNNIHIIDLEKTSLLLRSASEKINKIVERRGKILFVGTKRSASSLIKESAIYCEQYFVNKRWLGGTLTNWKTVRQSIKKLNELESQIRDGIFKKLTKKEALIRTRKFQKLENSLGGIKKMSMLPDAMFIIDVEHEKIAVKEANILNIQTFAIVDTNSNPDGIDHVIPGNDDSIKSIKFYLEYISHSIRMTQEKSKNNIDKKYVNDVFIHS</sequence>
<gene>
    <name evidence="5 6" type="primary">rpsB</name>
    <name evidence="6" type="ordered locus">RIEPE_0361</name>
</gene>
<dbReference type="NCBIfam" id="TIGR01011">
    <property type="entry name" value="rpsB_bact"/>
    <property type="match status" value="1"/>
</dbReference>
<dbReference type="GO" id="GO:0003735">
    <property type="term" value="F:structural constituent of ribosome"/>
    <property type="evidence" value="ECO:0007669"/>
    <property type="project" value="InterPro"/>
</dbReference>
<evidence type="ECO:0000256" key="2">
    <source>
        <dbReference type="ARBA" id="ARBA00022980"/>
    </source>
</evidence>
<dbReference type="InterPro" id="IPR018130">
    <property type="entry name" value="Ribosomal_uS2_CS"/>
</dbReference>
<dbReference type="SUPFAM" id="SSF52313">
    <property type="entry name" value="Ribosomal protein S2"/>
    <property type="match status" value="1"/>
</dbReference>
<dbReference type="FunFam" id="1.10.287.610:FF:000001">
    <property type="entry name" value="30S ribosomal protein S2"/>
    <property type="match status" value="1"/>
</dbReference>
<dbReference type="Gene3D" id="1.10.287.610">
    <property type="entry name" value="Helix hairpin bin"/>
    <property type="match status" value="1"/>
</dbReference>
<proteinExistence type="inferred from homology"/>
<keyword evidence="3 5" id="KW-0687">Ribonucleoprotein</keyword>
<evidence type="ECO:0000313" key="7">
    <source>
        <dbReference type="Proteomes" id="UP000001700"/>
    </source>
</evidence>
<dbReference type="GO" id="GO:0022627">
    <property type="term" value="C:cytosolic small ribosomal subunit"/>
    <property type="evidence" value="ECO:0007669"/>
    <property type="project" value="TreeGrafter"/>
</dbReference>
<reference evidence="6" key="1">
    <citation type="submission" date="2008-05" db="EMBL/GenBank/DDBJ databases">
        <title>Genome sequence of Riesia pediculicola USDA.</title>
        <authorList>
            <person name="Kirkness E.F."/>
        </authorList>
    </citation>
    <scope>NUCLEOTIDE SEQUENCE [LARGE SCALE GENOMIC DNA]</scope>
    <source>
        <strain evidence="6">USDA</strain>
    </source>
</reference>
<dbReference type="Gene3D" id="3.40.50.10490">
    <property type="entry name" value="Glucose-6-phosphate isomerase like protein, domain 1"/>
    <property type="match status" value="1"/>
</dbReference>
<dbReference type="HOGENOM" id="CLU_040318_1_2_6"/>
<dbReference type="Proteomes" id="UP000001700">
    <property type="component" value="Chromosome"/>
</dbReference>
<dbReference type="InterPro" id="IPR023591">
    <property type="entry name" value="Ribosomal_uS2_flav_dom_sf"/>
</dbReference>
<evidence type="ECO:0000256" key="4">
    <source>
        <dbReference type="ARBA" id="ARBA00035256"/>
    </source>
</evidence>
<evidence type="ECO:0000256" key="1">
    <source>
        <dbReference type="ARBA" id="ARBA00006242"/>
    </source>
</evidence>
<dbReference type="CDD" id="cd01425">
    <property type="entry name" value="RPS2"/>
    <property type="match status" value="1"/>
</dbReference>
<dbReference type="InterPro" id="IPR005706">
    <property type="entry name" value="Ribosomal_uS2_bac/mit/plastid"/>
</dbReference>
<dbReference type="STRING" id="515618.RIEPE_0361"/>
<dbReference type="PROSITE" id="PS00962">
    <property type="entry name" value="RIBOSOMAL_S2_1"/>
    <property type="match status" value="1"/>
</dbReference>
<dbReference type="AlphaFoldDB" id="D4G8E9"/>
<name>D4G8E9_RIEPU</name>
<dbReference type="KEGG" id="rip:RIEPE_0361"/>
<dbReference type="PANTHER" id="PTHR12534">
    <property type="entry name" value="30S RIBOSOMAL PROTEIN S2 PROKARYOTIC AND ORGANELLAR"/>
    <property type="match status" value="1"/>
</dbReference>
<protein>
    <recommendedName>
        <fullName evidence="4 5">Small ribosomal subunit protein uS2</fullName>
    </recommendedName>
</protein>
<dbReference type="PRINTS" id="PR00395">
    <property type="entry name" value="RIBOSOMALS2"/>
</dbReference>